<keyword evidence="2" id="KW-1185">Reference proteome</keyword>
<dbReference type="Proteomes" id="UP001259347">
    <property type="component" value="Unassembled WGS sequence"/>
</dbReference>
<evidence type="ECO:0008006" key="3">
    <source>
        <dbReference type="Google" id="ProtNLM"/>
    </source>
</evidence>
<evidence type="ECO:0000313" key="2">
    <source>
        <dbReference type="Proteomes" id="UP001259347"/>
    </source>
</evidence>
<sequence length="62" mass="7046">MHHLGIGTTHRGKRVIILADEHTITVIHLDTGEIIATNTINPTKNYWRNNEKEPGRWPGSFS</sequence>
<evidence type="ECO:0000313" key="1">
    <source>
        <dbReference type="EMBL" id="MDR6867348.1"/>
    </source>
</evidence>
<gene>
    <name evidence="1" type="ORF">J2Y69_001949</name>
</gene>
<organism evidence="1 2">
    <name type="scientific">Microbacterium resistens</name>
    <dbReference type="NCBI Taxonomy" id="156977"/>
    <lineage>
        <taxon>Bacteria</taxon>
        <taxon>Bacillati</taxon>
        <taxon>Actinomycetota</taxon>
        <taxon>Actinomycetes</taxon>
        <taxon>Micrococcales</taxon>
        <taxon>Microbacteriaceae</taxon>
        <taxon>Microbacterium</taxon>
    </lineage>
</organism>
<dbReference type="EMBL" id="JAVDUM010000007">
    <property type="protein sequence ID" value="MDR6867348.1"/>
    <property type="molecule type" value="Genomic_DNA"/>
</dbReference>
<comment type="caution">
    <text evidence="1">The sequence shown here is derived from an EMBL/GenBank/DDBJ whole genome shotgun (WGS) entry which is preliminary data.</text>
</comment>
<protein>
    <recommendedName>
        <fullName evidence="3">Transposase</fullName>
    </recommendedName>
</protein>
<name>A0ABU1SDN4_9MICO</name>
<reference evidence="1 2" key="1">
    <citation type="submission" date="2023-07" db="EMBL/GenBank/DDBJ databases">
        <title>Sorghum-associated microbial communities from plants grown in Nebraska, USA.</title>
        <authorList>
            <person name="Schachtman D."/>
        </authorList>
    </citation>
    <scope>NUCLEOTIDE SEQUENCE [LARGE SCALE GENOMIC DNA]</scope>
    <source>
        <strain evidence="1 2">2980</strain>
    </source>
</reference>
<dbReference type="RefSeq" id="WP_310020049.1">
    <property type="nucleotide sequence ID" value="NZ_JAVDUM010000007.1"/>
</dbReference>
<accession>A0ABU1SDN4</accession>
<proteinExistence type="predicted"/>